<accession>A0ACC6IE07</accession>
<name>A0ACC6IE07_9ACTN</name>
<dbReference type="EMBL" id="JAVIZJ010000002">
    <property type="protein sequence ID" value="MDR6208998.1"/>
    <property type="molecule type" value="Genomic_DNA"/>
</dbReference>
<reference evidence="1" key="1">
    <citation type="submission" date="2023-08" db="EMBL/GenBank/DDBJ databases">
        <title>Functional and genomic diversity of the sorghum phyllosphere microbiome.</title>
        <authorList>
            <person name="Shade A."/>
        </authorList>
    </citation>
    <scope>NUCLEOTIDE SEQUENCE</scope>
    <source>
        <strain evidence="1">SORGH_AS_0885</strain>
    </source>
</reference>
<evidence type="ECO:0000313" key="2">
    <source>
        <dbReference type="Proteomes" id="UP001261666"/>
    </source>
</evidence>
<dbReference type="Proteomes" id="UP001261666">
    <property type="component" value="Unassembled WGS sequence"/>
</dbReference>
<organism evidence="1 2">
    <name type="scientific">Nocardioides zeae</name>
    <dbReference type="NCBI Taxonomy" id="1457234"/>
    <lineage>
        <taxon>Bacteria</taxon>
        <taxon>Bacillati</taxon>
        <taxon>Actinomycetota</taxon>
        <taxon>Actinomycetes</taxon>
        <taxon>Propionibacteriales</taxon>
        <taxon>Nocardioidaceae</taxon>
        <taxon>Nocardioides</taxon>
    </lineage>
</organism>
<gene>
    <name evidence="1" type="ORF">QE364_000690</name>
</gene>
<sequence>MTTADDVPRALPPYASLPLLPSGARSGWHVFGEDDQVGLLNLQTPDRVASSARAVVSGDVFPLDVDLSLIDPPLFGRESPRHHVIDLGVGWDLDDRLDRFYPQASSQWDSLAHVGYERDRFYNGATLREVLDEGRNCMGAYAARGIAGRCVLLDVAAVLSARDPSYTPADSLGIDVADLEAARRAAGITWRPGDVMLLHTGWLRWYADQPRHVREELAAQQQLSSVGLTHGEDVLEYLWDSQISAVAADNPAVEQLPFDLSPEAWPLGFLHQCLIGQLGMALGELWWLDDLAVACRRLQRYEAFLTSAPLHLEHGIGSPANAIAIL</sequence>
<comment type="caution">
    <text evidence="1">The sequence shown here is derived from an EMBL/GenBank/DDBJ whole genome shotgun (WGS) entry which is preliminary data.</text>
</comment>
<proteinExistence type="predicted"/>
<evidence type="ECO:0000313" key="1">
    <source>
        <dbReference type="EMBL" id="MDR6208998.1"/>
    </source>
</evidence>
<protein>
    <submittedName>
        <fullName evidence="1">Kynurenine formamidase</fullName>
    </submittedName>
</protein>
<keyword evidence="2" id="KW-1185">Reference proteome</keyword>